<gene>
    <name evidence="1" type="ORF">CRV06_14430</name>
</gene>
<protein>
    <recommendedName>
        <fullName evidence="3">Adenosine deaminase domain-containing protein</fullName>
    </recommendedName>
</protein>
<dbReference type="GO" id="GO:0006154">
    <property type="term" value="P:adenosine catabolic process"/>
    <property type="evidence" value="ECO:0007669"/>
    <property type="project" value="TreeGrafter"/>
</dbReference>
<accession>A0A4V1LPH4</accession>
<sequence>MFKILKNRNLIPHIKYISYNRFWQNYIYNEYFDEENKDFINSVRECFSFLPEYVYEPYLHSFKDESSLSIIIKKISENFLDFDTLNQKVVVKKDMMEEWQAFISMCSAIPFVAKIYFNNKESFDNSKLINIYSILPISQVIDDKCIENLSNIVDLHIHINGTSESFYSWEKALSNPKQFIDSYTTKRNNSLEKLLLQDNVSIDEFFIMLELSKYVRGLIKYILKNNLKEINIEFNNFKESIYKNKHLISDDDINNKGYYNELIMWFEIFNIDEKYVTGEFKRLLHFYLLAQSQFERILIQQTKQNGFRQFLYISDNNIRDSYEDEGYKDRFRQLKHFNDGKRINLEIRITPKGFSKKFESIINAYNQLTTPTDSEIAEINKDNFKVSVVCHFIKLEEDAYYKKETYVNIERYAKTKAFTEKNMLQLLGEVTSLLNTTVELEYDFSKYFVGIDAAGNEMYAPPEAFAYYFRLFRNRLEEYNKKIGITFHAGEDFVHLISGIRYIYEVYEFLDYEPGDRVGHANALGLDSKVWRKKLNNRIRMKQGEWLDNLIFFAVKTKTTDDIVLKKIKELWENVYSDFSNFKIEEILEIGFLAYSFRKYRYVEIKNNEVVLKIDKDKKAKALKIYYMYLYETYNTYDKYIDVTLEEKFDQYISSLQKMILREMAHKDVIIESMISSNVRICFYDKYKQHHIRKWLDKKHNMPLITLASDDPGIFNNNIFVEYSHLYEMVDYDKDKFLEYVKVLQKNGEIARFK</sequence>
<dbReference type="InterPro" id="IPR006330">
    <property type="entry name" value="Ado/ade_deaminase"/>
</dbReference>
<keyword evidence="2" id="KW-1185">Reference proteome</keyword>
<dbReference type="Gene3D" id="3.20.20.140">
    <property type="entry name" value="Metal-dependent hydrolases"/>
    <property type="match status" value="2"/>
</dbReference>
<dbReference type="GO" id="GO:0005829">
    <property type="term" value="C:cytosol"/>
    <property type="evidence" value="ECO:0007669"/>
    <property type="project" value="TreeGrafter"/>
</dbReference>
<dbReference type="EMBL" id="PDKO01000019">
    <property type="protein sequence ID" value="RXJ61208.1"/>
    <property type="molecule type" value="Genomic_DNA"/>
</dbReference>
<dbReference type="Proteomes" id="UP000290191">
    <property type="component" value="Unassembled WGS sequence"/>
</dbReference>
<dbReference type="PANTHER" id="PTHR11409:SF43">
    <property type="entry name" value="ADENOSINE DEAMINASE"/>
    <property type="match status" value="1"/>
</dbReference>
<dbReference type="OrthoDB" id="105475at2"/>
<dbReference type="GO" id="GO:0043103">
    <property type="term" value="P:hypoxanthine salvage"/>
    <property type="evidence" value="ECO:0007669"/>
    <property type="project" value="TreeGrafter"/>
</dbReference>
<dbReference type="PANTHER" id="PTHR11409">
    <property type="entry name" value="ADENOSINE DEAMINASE"/>
    <property type="match status" value="1"/>
</dbReference>
<reference evidence="1 2" key="1">
    <citation type="submission" date="2017-10" db="EMBL/GenBank/DDBJ databases">
        <title>Genomics of the genus Arcobacter.</title>
        <authorList>
            <person name="Perez-Cataluna A."/>
            <person name="Figueras M.J."/>
        </authorList>
    </citation>
    <scope>NUCLEOTIDE SEQUENCE [LARGE SCALE GENOMIC DNA]</scope>
    <source>
        <strain evidence="1 2">DSM 24636</strain>
    </source>
</reference>
<name>A0A4V1LPH4_9BACT</name>
<evidence type="ECO:0000313" key="2">
    <source>
        <dbReference type="Proteomes" id="UP000290191"/>
    </source>
</evidence>
<dbReference type="RefSeq" id="WP_129083018.1">
    <property type="nucleotide sequence ID" value="NZ_CP041070.1"/>
</dbReference>
<comment type="caution">
    <text evidence="1">The sequence shown here is derived from an EMBL/GenBank/DDBJ whole genome shotgun (WGS) entry which is preliminary data.</text>
</comment>
<dbReference type="SUPFAM" id="SSF51556">
    <property type="entry name" value="Metallo-dependent hydrolases"/>
    <property type="match status" value="1"/>
</dbReference>
<evidence type="ECO:0000313" key="1">
    <source>
        <dbReference type="EMBL" id="RXJ61208.1"/>
    </source>
</evidence>
<dbReference type="GO" id="GO:0046103">
    <property type="term" value="P:inosine biosynthetic process"/>
    <property type="evidence" value="ECO:0007669"/>
    <property type="project" value="TreeGrafter"/>
</dbReference>
<evidence type="ECO:0008006" key="3">
    <source>
        <dbReference type="Google" id="ProtNLM"/>
    </source>
</evidence>
<proteinExistence type="predicted"/>
<organism evidence="1 2">
    <name type="scientific">Halarcobacter anaerophilus</name>
    <dbReference type="NCBI Taxonomy" id="877500"/>
    <lineage>
        <taxon>Bacteria</taxon>
        <taxon>Pseudomonadati</taxon>
        <taxon>Campylobacterota</taxon>
        <taxon>Epsilonproteobacteria</taxon>
        <taxon>Campylobacterales</taxon>
        <taxon>Arcobacteraceae</taxon>
        <taxon>Halarcobacter</taxon>
    </lineage>
</organism>
<dbReference type="GO" id="GO:0004000">
    <property type="term" value="F:adenosine deaminase activity"/>
    <property type="evidence" value="ECO:0007669"/>
    <property type="project" value="TreeGrafter"/>
</dbReference>
<dbReference type="AlphaFoldDB" id="A0A4V1LPH4"/>
<dbReference type="InterPro" id="IPR032466">
    <property type="entry name" value="Metal_Hydrolase"/>
</dbReference>